<dbReference type="SUPFAM" id="SSF50891">
    <property type="entry name" value="Cyclophilin-like"/>
    <property type="match status" value="1"/>
</dbReference>
<dbReference type="InterPro" id="IPR029000">
    <property type="entry name" value="Cyclophilin-like_dom_sf"/>
</dbReference>
<protein>
    <recommendedName>
        <fullName evidence="2">Cyclophilin-like domain-containing protein</fullName>
    </recommendedName>
</protein>
<name>A0A850PRM5_9MYCO</name>
<dbReference type="InterPro" id="IPR041183">
    <property type="entry name" value="Cyclophilin-like"/>
</dbReference>
<evidence type="ECO:0000259" key="2">
    <source>
        <dbReference type="Pfam" id="PF18050"/>
    </source>
</evidence>
<organism evidence="3 4">
    <name type="scientific">Mycolicibacterium hippocampi</name>
    <dbReference type="NCBI Taxonomy" id="659824"/>
    <lineage>
        <taxon>Bacteria</taxon>
        <taxon>Bacillati</taxon>
        <taxon>Actinomycetota</taxon>
        <taxon>Actinomycetes</taxon>
        <taxon>Mycobacteriales</taxon>
        <taxon>Mycobacteriaceae</taxon>
        <taxon>Mycolicibacterium</taxon>
    </lineage>
</organism>
<dbReference type="Pfam" id="PF18050">
    <property type="entry name" value="Cyclophil_like2"/>
    <property type="match status" value="1"/>
</dbReference>
<reference evidence="3 4" key="1">
    <citation type="submission" date="2020-05" db="EMBL/GenBank/DDBJ databases">
        <title>Draft genome sequence of Mycobacterium hippocampi DL, isolated from European seabass, Dicentrarchus labrax, reared in fish farms.</title>
        <authorList>
            <person name="Stathopoulou P."/>
            <person name="Asimakis E."/>
            <person name="Tzokas K."/>
            <person name="Batargias C."/>
            <person name="Tsiamis G."/>
        </authorList>
    </citation>
    <scope>NUCLEOTIDE SEQUENCE [LARGE SCALE GENOMIC DNA]</scope>
    <source>
        <strain evidence="3 4">DL</strain>
    </source>
</reference>
<evidence type="ECO:0000313" key="3">
    <source>
        <dbReference type="EMBL" id="NVN51133.1"/>
    </source>
</evidence>
<evidence type="ECO:0000313" key="4">
    <source>
        <dbReference type="Proteomes" id="UP000570517"/>
    </source>
</evidence>
<dbReference type="EMBL" id="JABFYL010000032">
    <property type="protein sequence ID" value="NVN51133.1"/>
    <property type="molecule type" value="Genomic_DNA"/>
</dbReference>
<feature type="domain" description="Cyclophilin-like" evidence="2">
    <location>
        <begin position="73"/>
        <end position="181"/>
    </location>
</feature>
<gene>
    <name evidence="3" type="ORF">HLY00_1169</name>
</gene>
<keyword evidence="4" id="KW-1185">Reference proteome</keyword>
<dbReference type="AlphaFoldDB" id="A0A850PRM5"/>
<evidence type="ECO:0000256" key="1">
    <source>
        <dbReference type="SAM" id="MobiDB-lite"/>
    </source>
</evidence>
<accession>A0A850PRM5</accession>
<dbReference type="Gene3D" id="2.40.100.20">
    <property type="match status" value="1"/>
</dbReference>
<sequence length="184" mass="19633">MRLPARHQGRWPTVLRTAAIVHVACSAMVLTSCGGQAERDETPSATAADTGTAERSAAPISAAPDTAPQFRVAIGDTELRGRLFDNATARDFASQLPMTLSFSDLHGLEKGAPLPRKLSADGMPSGDDPQIGDLGYWAPSGNLVLYYGDVGYWNGIMRIGHFDGDMQAVADQSADFDARIELIQ</sequence>
<feature type="region of interest" description="Disordered" evidence="1">
    <location>
        <begin position="35"/>
        <end position="62"/>
    </location>
</feature>
<dbReference type="Proteomes" id="UP000570517">
    <property type="component" value="Unassembled WGS sequence"/>
</dbReference>
<proteinExistence type="predicted"/>
<comment type="caution">
    <text evidence="3">The sequence shown here is derived from an EMBL/GenBank/DDBJ whole genome shotgun (WGS) entry which is preliminary data.</text>
</comment>
<dbReference type="PROSITE" id="PS51257">
    <property type="entry name" value="PROKAR_LIPOPROTEIN"/>
    <property type="match status" value="1"/>
</dbReference>